<feature type="domain" description="Integrase zinc-binding" evidence="2">
    <location>
        <begin position="845"/>
        <end position="892"/>
    </location>
</feature>
<evidence type="ECO:0000313" key="4">
    <source>
        <dbReference type="Proteomes" id="UP000288805"/>
    </source>
</evidence>
<evidence type="ECO:0000259" key="1">
    <source>
        <dbReference type="Pfam" id="PF03732"/>
    </source>
</evidence>
<proteinExistence type="predicted"/>
<dbReference type="InterPro" id="IPR041588">
    <property type="entry name" value="Integrase_H2C2"/>
</dbReference>
<sequence length="1110" mass="128910">MEGTEESNNNNNRPQLPMQNQRTMREFLNPPKLSTPSCFMLPPNQDHVTIRPQVTSQLPIFKGTKNENPYSHIKEFEDTGSIFREANTPLDIFRMKLFPLSLKDEAKTWLNSLRPYGIGNWGDLQSVFLQKFFPTHRTSELKNEISNFKAMEDEKFFCMLVSRNWEEPIVKETPRYRTMNMARASGVYTLPKGLDVQAKFATIMRRLDDLEAKKVQERYTSIIPAILHIPTLIVRVGGIIQIYHGDEVRMASFSSKETNFRVIRLMGSKVFNHKKQDKCNEDQKRINAQTSQELVNIRTTLSQFAAGLSKEKGKFPAQPQKNSREVNEVSEVKKEYCNTIITLRNGKEYEGPKLSISEDIPTRDEPTVEKNARNEKEYEIYEEVIVSKDKRSVSNHLSFPLAMQRNKVGDKTLEILEVLKQVKINIPLLDMIKKVSAYAKFLKDLCTMKRRIKLSKKTFLTDQVSAIIENKAMVKYKDPGCATILVQIGDSFVERALLDLGASVIFLPYSIYKQLGLGELKATTITLSLANHSIKVPREVVKDVLVQVEKFYYPVDFVVLDIEPLKKLEMNVFNLCKQPMDHDDVEDEEACLIEALVQEYIEKLMEENIDEFFSIIVKKERVEVATKWKEKCIIQSLNSVENDEETTLTEEQEIKLLKVLKENERAIGVVLGHIIFREGIQVDPTKIELISKLPLSTTIKKNSYGLKHVKKAFERLESLLTTAPIDAKARLIRWIFLLQEFNIQIKDKQGVENVVANHLSRVKVESHFEKAQINDEFPDDALCAMEKLPWFANIVNYLATKELPLEWNMEMKKNFLSREKHYAWDDPYLYKFCPDQIIWRCVLENEQQGILQICHEGACGGHFALRKTSTKILQSGFYWPTMFKDFNTHCKSLDFMRPFPHSFGNLYILVGVDYVSKWVETMARKSNDHKVKYGVRHKVSTPYHPQTNRQAELANREIKIILTKIVNATRKNWSTKLSDALWAYRTTYKTILDMSPYQTVYGKACHLPVELEHCAYWAIKKMNFDSDQVRAKRKYDLNELEAYQNERKLRSRWNGPYVVKEVFPYSTATIRNLRTSNEFKVNGQHLKHFIERFGTQEENLYFLDGDVQKG</sequence>
<dbReference type="Gene3D" id="3.30.420.10">
    <property type="entry name" value="Ribonuclease H-like superfamily/Ribonuclease H"/>
    <property type="match status" value="1"/>
</dbReference>
<dbReference type="InterPro" id="IPR052160">
    <property type="entry name" value="Gypsy_RT_Integrase-like"/>
</dbReference>
<dbReference type="Gene3D" id="1.10.340.70">
    <property type="match status" value="1"/>
</dbReference>
<organism evidence="3 4">
    <name type="scientific">Vitis vinifera</name>
    <name type="common">Grape</name>
    <dbReference type="NCBI Taxonomy" id="29760"/>
    <lineage>
        <taxon>Eukaryota</taxon>
        <taxon>Viridiplantae</taxon>
        <taxon>Streptophyta</taxon>
        <taxon>Embryophyta</taxon>
        <taxon>Tracheophyta</taxon>
        <taxon>Spermatophyta</taxon>
        <taxon>Magnoliopsida</taxon>
        <taxon>eudicotyledons</taxon>
        <taxon>Gunneridae</taxon>
        <taxon>Pentapetalae</taxon>
        <taxon>rosids</taxon>
        <taxon>Vitales</taxon>
        <taxon>Vitaceae</taxon>
        <taxon>Viteae</taxon>
        <taxon>Vitis</taxon>
    </lineage>
</organism>
<dbReference type="Gene3D" id="2.40.70.10">
    <property type="entry name" value="Acid Proteases"/>
    <property type="match status" value="1"/>
</dbReference>
<dbReference type="Pfam" id="PF17921">
    <property type="entry name" value="Integrase_H2C2"/>
    <property type="match status" value="1"/>
</dbReference>
<name>A0A438IC23_VITVI</name>
<evidence type="ECO:0000313" key="3">
    <source>
        <dbReference type="EMBL" id="RVW94252.1"/>
    </source>
</evidence>
<dbReference type="GO" id="GO:0003676">
    <property type="term" value="F:nucleic acid binding"/>
    <property type="evidence" value="ECO:0007669"/>
    <property type="project" value="InterPro"/>
</dbReference>
<dbReference type="InterPro" id="IPR005162">
    <property type="entry name" value="Retrotrans_gag_dom"/>
</dbReference>
<protein>
    <recommendedName>
        <fullName evidence="5">Integrase catalytic domain-containing protein</fullName>
    </recommendedName>
</protein>
<gene>
    <name evidence="3" type="ORF">CK203_034821</name>
</gene>
<dbReference type="Pfam" id="PF03732">
    <property type="entry name" value="Retrotrans_gag"/>
    <property type="match status" value="1"/>
</dbReference>
<dbReference type="AlphaFoldDB" id="A0A438IC23"/>
<dbReference type="CDD" id="cd00303">
    <property type="entry name" value="retropepsin_like"/>
    <property type="match status" value="1"/>
</dbReference>
<dbReference type="SUPFAM" id="SSF53098">
    <property type="entry name" value="Ribonuclease H-like"/>
    <property type="match status" value="1"/>
</dbReference>
<dbReference type="InterPro" id="IPR036397">
    <property type="entry name" value="RNaseH_sf"/>
</dbReference>
<feature type="domain" description="Retrotransposon gag" evidence="1">
    <location>
        <begin position="96"/>
        <end position="153"/>
    </location>
</feature>
<accession>A0A438IC23</accession>
<dbReference type="InterPro" id="IPR012337">
    <property type="entry name" value="RNaseH-like_sf"/>
</dbReference>
<evidence type="ECO:0000259" key="2">
    <source>
        <dbReference type="Pfam" id="PF17921"/>
    </source>
</evidence>
<reference evidence="3 4" key="1">
    <citation type="journal article" date="2018" name="PLoS Genet.">
        <title>Population sequencing reveals clonal diversity and ancestral inbreeding in the grapevine cultivar Chardonnay.</title>
        <authorList>
            <person name="Roach M.J."/>
            <person name="Johnson D.L."/>
            <person name="Bohlmann J."/>
            <person name="van Vuuren H.J."/>
            <person name="Jones S.J."/>
            <person name="Pretorius I.S."/>
            <person name="Schmidt S.A."/>
            <person name="Borneman A.R."/>
        </authorList>
    </citation>
    <scope>NUCLEOTIDE SEQUENCE [LARGE SCALE GENOMIC DNA]</scope>
    <source>
        <strain evidence="4">cv. Chardonnay</strain>
        <tissue evidence="3">Leaf</tissue>
    </source>
</reference>
<comment type="caution">
    <text evidence="3">The sequence shown here is derived from an EMBL/GenBank/DDBJ whole genome shotgun (WGS) entry which is preliminary data.</text>
</comment>
<dbReference type="EMBL" id="QGNW01000123">
    <property type="protein sequence ID" value="RVW94252.1"/>
    <property type="molecule type" value="Genomic_DNA"/>
</dbReference>
<dbReference type="InterPro" id="IPR021109">
    <property type="entry name" value="Peptidase_aspartic_dom_sf"/>
</dbReference>
<dbReference type="Proteomes" id="UP000288805">
    <property type="component" value="Unassembled WGS sequence"/>
</dbReference>
<evidence type="ECO:0008006" key="5">
    <source>
        <dbReference type="Google" id="ProtNLM"/>
    </source>
</evidence>
<dbReference type="PANTHER" id="PTHR47266">
    <property type="entry name" value="ENDONUCLEASE-RELATED"/>
    <property type="match status" value="1"/>
</dbReference>